<keyword evidence="1" id="KW-1185">Reference proteome</keyword>
<dbReference type="AlphaFoldDB" id="A0A915HUT6"/>
<evidence type="ECO:0000313" key="2">
    <source>
        <dbReference type="WBParaSite" id="nRc.2.0.1.t05659-RA"/>
    </source>
</evidence>
<evidence type="ECO:0000313" key="1">
    <source>
        <dbReference type="Proteomes" id="UP000887565"/>
    </source>
</evidence>
<name>A0A915HUT6_ROMCU</name>
<organism evidence="1 2">
    <name type="scientific">Romanomermis culicivorax</name>
    <name type="common">Nematode worm</name>
    <dbReference type="NCBI Taxonomy" id="13658"/>
    <lineage>
        <taxon>Eukaryota</taxon>
        <taxon>Metazoa</taxon>
        <taxon>Ecdysozoa</taxon>
        <taxon>Nematoda</taxon>
        <taxon>Enoplea</taxon>
        <taxon>Dorylaimia</taxon>
        <taxon>Mermithida</taxon>
        <taxon>Mermithoidea</taxon>
        <taxon>Mermithidae</taxon>
        <taxon>Romanomermis</taxon>
    </lineage>
</organism>
<accession>A0A915HUT6</accession>
<protein>
    <submittedName>
        <fullName evidence="2">Uncharacterized protein</fullName>
    </submittedName>
</protein>
<proteinExistence type="predicted"/>
<reference evidence="2" key="1">
    <citation type="submission" date="2022-11" db="UniProtKB">
        <authorList>
            <consortium name="WormBaseParasite"/>
        </authorList>
    </citation>
    <scope>IDENTIFICATION</scope>
</reference>
<sequence>MKCEESLFQNEMSSCKKSYNYKNIDNYRYTKINFQITLFEFILTIRRSSIATTLGATAVRRRCLHRPPAAMPPEAIFADGGFFVSGTSLVDRGVHSSDGGGDGARRLGQQRRVSVRRFGVLGRQGILSERRKRRI</sequence>
<dbReference type="Proteomes" id="UP000887565">
    <property type="component" value="Unplaced"/>
</dbReference>
<dbReference type="WBParaSite" id="nRc.2.0.1.t05659-RA">
    <property type="protein sequence ID" value="nRc.2.0.1.t05659-RA"/>
    <property type="gene ID" value="nRc.2.0.1.g05659"/>
</dbReference>